<organism evidence="1 2">
    <name type="scientific">Rhodomicrobium udaipurense</name>
    <dbReference type="NCBI Taxonomy" id="1202716"/>
    <lineage>
        <taxon>Bacteria</taxon>
        <taxon>Pseudomonadati</taxon>
        <taxon>Pseudomonadota</taxon>
        <taxon>Alphaproteobacteria</taxon>
        <taxon>Hyphomicrobiales</taxon>
        <taxon>Hyphomicrobiaceae</taxon>
        <taxon>Rhodomicrobium</taxon>
    </lineage>
</organism>
<dbReference type="AlphaFoldDB" id="A0A8I1GIT9"/>
<dbReference type="SUPFAM" id="SSF46955">
    <property type="entry name" value="Putative DNA-binding domain"/>
    <property type="match status" value="1"/>
</dbReference>
<evidence type="ECO:0000313" key="2">
    <source>
        <dbReference type="Proteomes" id="UP000623250"/>
    </source>
</evidence>
<proteinExistence type="predicted"/>
<sequence>MQLQPKRLNARDAAAYLGLSYSLICKLRVYGGGPRYAKLARRVVYDIADLDAWVAKRARMNTSEAA</sequence>
<gene>
    <name evidence="1" type="ORF">JDN41_16615</name>
</gene>
<dbReference type="RefSeq" id="WP_052036906.1">
    <property type="nucleotide sequence ID" value="NZ_JAEMUK010000088.1"/>
</dbReference>
<evidence type="ECO:0008006" key="3">
    <source>
        <dbReference type="Google" id="ProtNLM"/>
    </source>
</evidence>
<dbReference type="EMBL" id="JAEMUK010000088">
    <property type="protein sequence ID" value="MBJ7545176.1"/>
    <property type="molecule type" value="Genomic_DNA"/>
</dbReference>
<dbReference type="Proteomes" id="UP000623250">
    <property type="component" value="Unassembled WGS sequence"/>
</dbReference>
<dbReference type="InterPro" id="IPR009061">
    <property type="entry name" value="DNA-bd_dom_put_sf"/>
</dbReference>
<name>A0A8I1GIT9_9HYPH</name>
<accession>A0A8I1GIT9</accession>
<keyword evidence="2" id="KW-1185">Reference proteome</keyword>
<protein>
    <recommendedName>
        <fullName evidence="3">DNA-binding protein</fullName>
    </recommendedName>
</protein>
<evidence type="ECO:0000313" key="1">
    <source>
        <dbReference type="EMBL" id="MBJ7545176.1"/>
    </source>
</evidence>
<comment type="caution">
    <text evidence="1">The sequence shown here is derived from an EMBL/GenBank/DDBJ whole genome shotgun (WGS) entry which is preliminary data.</text>
</comment>
<reference evidence="1 2" key="1">
    <citation type="submission" date="2020-12" db="EMBL/GenBank/DDBJ databases">
        <title>Revised draft genomes of Rhodomicrobium vannielii ATCC 17100 and Rhodomicrobium udaipurense JA643.</title>
        <authorList>
            <person name="Conners E.M."/>
            <person name="Davenport E.J."/>
            <person name="Bose A."/>
        </authorList>
    </citation>
    <scope>NUCLEOTIDE SEQUENCE [LARGE SCALE GENOMIC DNA]</scope>
    <source>
        <strain evidence="1 2">JA643</strain>
    </source>
</reference>